<gene>
    <name evidence="2" type="primary">ND4L</name>
</gene>
<keyword evidence="1" id="KW-0472">Membrane</keyword>
<dbReference type="GeneID" id="29141298"/>
<evidence type="ECO:0000256" key="1">
    <source>
        <dbReference type="SAM" id="Phobius"/>
    </source>
</evidence>
<feature type="transmembrane region" description="Helical" evidence="1">
    <location>
        <begin position="37"/>
        <end position="62"/>
    </location>
</feature>
<dbReference type="CTD" id="4539"/>
<keyword evidence="1" id="KW-0812">Transmembrane</keyword>
<evidence type="ECO:0000313" key="2">
    <source>
        <dbReference type="EMBL" id="AKP94724.1"/>
    </source>
</evidence>
<geneLocation type="mitochondrion" evidence="2"/>
<dbReference type="AlphaFoldDB" id="A0A0H4SMF8"/>
<name>A0A0H4SMF8_RUDPH</name>
<keyword evidence="1" id="KW-1133">Transmembrane helix</keyword>
<keyword evidence="2" id="KW-0496">Mitochondrion</keyword>
<proteinExistence type="predicted"/>
<protein>
    <submittedName>
        <fullName evidence="2">NADH dehydrogenase subunit 4L</fullName>
    </submittedName>
</protein>
<accession>A0A0H4SMF8</accession>
<dbReference type="RefSeq" id="YP_009305282.1">
    <property type="nucleotide sequence ID" value="NC_031332.1"/>
</dbReference>
<reference evidence="2" key="1">
    <citation type="submission" date="2015-06" db="EMBL/GenBank/DDBJ databases">
        <title>Complete Genome sequence of Ruditapes Philippinarum (Mollusca : Bivalvia) mitochondria.</title>
        <authorList>
            <person name="Hwang J.Y."/>
            <person name="Kim E.B."/>
        </authorList>
    </citation>
    <scope>NUCLEOTIDE SEQUENCE</scope>
</reference>
<dbReference type="KEGG" id="rphi:29141298"/>
<dbReference type="EMBL" id="KT001084">
    <property type="protein sequence ID" value="AKP94724.1"/>
    <property type="molecule type" value="Genomic_DNA"/>
</dbReference>
<sequence length="135" mass="16052">MLMFLTFLISFFITLVYLDLGLISSYLGKEYSWLFDGYSFSTSVFLVFLMKVLWIFVIFQLVKYLSYSMSCRHLYTMKSSHSHVPHSSIKIFMYLKVLKVDLSEDYKSHLVSFCFIVKKGDDLKMSKVFSIWFKF</sequence>
<organism evidence="2">
    <name type="scientific">Ruditapes philippinarum</name>
    <name type="common">Japanese carpet shell</name>
    <name type="synonym">Venerupis philippinarum</name>
    <dbReference type="NCBI Taxonomy" id="129788"/>
    <lineage>
        <taxon>Eukaryota</taxon>
        <taxon>Metazoa</taxon>
        <taxon>Spiralia</taxon>
        <taxon>Lophotrochozoa</taxon>
        <taxon>Mollusca</taxon>
        <taxon>Bivalvia</taxon>
        <taxon>Autobranchia</taxon>
        <taxon>Heteroconchia</taxon>
        <taxon>Euheterodonta</taxon>
        <taxon>Imparidentia</taxon>
        <taxon>Neoheterodontei</taxon>
        <taxon>Venerida</taxon>
        <taxon>Veneroidea</taxon>
        <taxon>Veneridae</taxon>
        <taxon>Ruditapes</taxon>
    </lineage>
</organism>